<gene>
    <name evidence="1" type="ORF">TELCIR_23722</name>
</gene>
<feature type="non-terminal residue" evidence="1">
    <location>
        <position position="74"/>
    </location>
</feature>
<name>A0A2G9TAA9_TELCI</name>
<organism evidence="1 2">
    <name type="scientific">Teladorsagia circumcincta</name>
    <name type="common">Brown stomach worm</name>
    <name type="synonym">Ostertagia circumcincta</name>
    <dbReference type="NCBI Taxonomy" id="45464"/>
    <lineage>
        <taxon>Eukaryota</taxon>
        <taxon>Metazoa</taxon>
        <taxon>Ecdysozoa</taxon>
        <taxon>Nematoda</taxon>
        <taxon>Chromadorea</taxon>
        <taxon>Rhabditida</taxon>
        <taxon>Rhabditina</taxon>
        <taxon>Rhabditomorpha</taxon>
        <taxon>Strongyloidea</taxon>
        <taxon>Trichostrongylidae</taxon>
        <taxon>Teladorsagia</taxon>
    </lineage>
</organism>
<proteinExistence type="predicted"/>
<accession>A0A2G9TAA9</accession>
<dbReference type="AlphaFoldDB" id="A0A2G9TAA9"/>
<evidence type="ECO:0000313" key="2">
    <source>
        <dbReference type="Proteomes" id="UP000230423"/>
    </source>
</evidence>
<sequence length="74" mass="8312">MDLNGCSIHETTKEPALARHPLSDIPAHVSATEMADALEMKFQTSQYCLQAKQHLVNRLKPTQQGFIALDNFMK</sequence>
<reference evidence="1 2" key="1">
    <citation type="submission" date="2015-09" db="EMBL/GenBank/DDBJ databases">
        <title>Draft genome of the parasitic nematode Teladorsagia circumcincta isolate WARC Sus (inbred).</title>
        <authorList>
            <person name="Mitreva M."/>
        </authorList>
    </citation>
    <scope>NUCLEOTIDE SEQUENCE [LARGE SCALE GENOMIC DNA]</scope>
    <source>
        <strain evidence="1 2">S</strain>
    </source>
</reference>
<dbReference type="EMBL" id="KZ391138">
    <property type="protein sequence ID" value="PIO54903.1"/>
    <property type="molecule type" value="Genomic_DNA"/>
</dbReference>
<evidence type="ECO:0000313" key="1">
    <source>
        <dbReference type="EMBL" id="PIO54903.1"/>
    </source>
</evidence>
<dbReference type="Proteomes" id="UP000230423">
    <property type="component" value="Unassembled WGS sequence"/>
</dbReference>
<protein>
    <submittedName>
        <fullName evidence="1">Uncharacterized protein</fullName>
    </submittedName>
</protein>
<keyword evidence="2" id="KW-1185">Reference proteome</keyword>